<dbReference type="VEuPathDB" id="FungiDB:DIURU_000654"/>
<proteinExistence type="predicted"/>
<keyword evidence="2" id="KW-1185">Reference proteome</keyword>
<comment type="caution">
    <text evidence="1">The sequence shown here is derived from an EMBL/GenBank/DDBJ whole genome shotgun (WGS) entry which is preliminary data.</text>
</comment>
<evidence type="ECO:0008006" key="3">
    <source>
        <dbReference type="Google" id="ProtNLM"/>
    </source>
</evidence>
<dbReference type="EMBL" id="SWFT01000027">
    <property type="protein sequence ID" value="KAA8906970.1"/>
    <property type="molecule type" value="Genomic_DNA"/>
</dbReference>
<accession>A0A642UW77</accession>
<dbReference type="RefSeq" id="XP_034014321.1">
    <property type="nucleotide sequence ID" value="XM_034158926.1"/>
</dbReference>
<name>A0A642UW77_DIURU</name>
<organism evidence="1 2">
    <name type="scientific">Diutina rugosa</name>
    <name type="common">Yeast</name>
    <name type="synonym">Candida rugosa</name>
    <dbReference type="NCBI Taxonomy" id="5481"/>
    <lineage>
        <taxon>Eukaryota</taxon>
        <taxon>Fungi</taxon>
        <taxon>Dikarya</taxon>
        <taxon>Ascomycota</taxon>
        <taxon>Saccharomycotina</taxon>
        <taxon>Pichiomycetes</taxon>
        <taxon>Debaryomycetaceae</taxon>
        <taxon>Diutina</taxon>
    </lineage>
</organism>
<dbReference type="OrthoDB" id="10041966at2759"/>
<dbReference type="PANTHER" id="PTHR10285">
    <property type="entry name" value="URIDINE KINASE"/>
    <property type="match status" value="1"/>
</dbReference>
<dbReference type="InterPro" id="IPR027417">
    <property type="entry name" value="P-loop_NTPase"/>
</dbReference>
<dbReference type="CDD" id="cd02024">
    <property type="entry name" value="NRK1"/>
    <property type="match status" value="1"/>
</dbReference>
<reference evidence="1 2" key="1">
    <citation type="submission" date="2019-07" db="EMBL/GenBank/DDBJ databases">
        <title>Genome assembly of two rare yeast pathogens: Diutina rugosa and Trichomonascus ciferrii.</title>
        <authorList>
            <person name="Mixao V."/>
            <person name="Saus E."/>
            <person name="Hansen A."/>
            <person name="Lass-Flor C."/>
            <person name="Gabaldon T."/>
        </authorList>
    </citation>
    <scope>NUCLEOTIDE SEQUENCE [LARGE SCALE GENOMIC DNA]</scope>
    <source>
        <strain evidence="1 2">CBS 613</strain>
    </source>
</reference>
<gene>
    <name evidence="1" type="ORF">DIURU_000654</name>
</gene>
<dbReference type="GeneID" id="54779307"/>
<dbReference type="Gene3D" id="3.40.50.300">
    <property type="entry name" value="P-loop containing nucleotide triphosphate hydrolases"/>
    <property type="match status" value="1"/>
</dbReference>
<dbReference type="SUPFAM" id="SSF52540">
    <property type="entry name" value="P-loop containing nucleoside triphosphate hydrolases"/>
    <property type="match status" value="1"/>
</dbReference>
<evidence type="ECO:0000313" key="2">
    <source>
        <dbReference type="Proteomes" id="UP000449547"/>
    </source>
</evidence>
<protein>
    <recommendedName>
        <fullName evidence="3">Phosphoribulokinase/uridine kinase domain-containing protein</fullName>
    </recommendedName>
</protein>
<dbReference type="OMA" id="FMSIPYE"/>
<dbReference type="AlphaFoldDB" id="A0A642UW77"/>
<evidence type="ECO:0000313" key="1">
    <source>
        <dbReference type="EMBL" id="KAA8906970.1"/>
    </source>
</evidence>
<sequence length="225" mass="25400">MLCAVSGPSSTGKTTAVQQLAELIPHCKVVHLDDYYLTDSAIPIDEKSGYANWDCAEAIDWHRLKRDLTAISNAARAPTNATESIEPQTNSGFSELQVQDLKDRIEQKGIDNITFIEGFLLFTGDEELEKHFQRKLFVYGSYDVLKQRRANRVYVTAEGEWTDPPDYFDAIVWPEYVRNYKSLFTDPPDCRDFNKAAASARGIRGFDSSAASTFDLTLWIIDQIA</sequence>
<dbReference type="Proteomes" id="UP000449547">
    <property type="component" value="Unassembled WGS sequence"/>
</dbReference>